<dbReference type="RefSeq" id="WP_345594882.1">
    <property type="nucleotide sequence ID" value="NZ_BAABJG010000055.1"/>
</dbReference>
<keyword evidence="2" id="KW-1185">Reference proteome</keyword>
<dbReference type="InterPro" id="IPR014962">
    <property type="entry name" value="YolD"/>
</dbReference>
<dbReference type="Proteomes" id="UP001597180">
    <property type="component" value="Unassembled WGS sequence"/>
</dbReference>
<sequence length="111" mass="13165">MSKKLEGNGLWESSRMMLPEHKHSIIQYQMNRNKRTKPLLHEDELEIIFQNISLSLNRKKLIKVNIFGEFEDISFSGVVTSIDQHKNRFKLEYSDGFEWVDFNEVVSTFID</sequence>
<dbReference type="Pfam" id="PF08863">
    <property type="entry name" value="YolD"/>
    <property type="match status" value="1"/>
</dbReference>
<name>A0ABW3UGT1_9BACL</name>
<evidence type="ECO:0000313" key="2">
    <source>
        <dbReference type="Proteomes" id="UP001597180"/>
    </source>
</evidence>
<evidence type="ECO:0000313" key="1">
    <source>
        <dbReference type="EMBL" id="MFD1219637.1"/>
    </source>
</evidence>
<dbReference type="EMBL" id="JBHTLU010000012">
    <property type="protein sequence ID" value="MFD1219637.1"/>
    <property type="molecule type" value="Genomic_DNA"/>
</dbReference>
<proteinExistence type="predicted"/>
<gene>
    <name evidence="1" type="ORF">ACFQ4B_05870</name>
</gene>
<comment type="caution">
    <text evidence="1">The sequence shown here is derived from an EMBL/GenBank/DDBJ whole genome shotgun (WGS) entry which is preliminary data.</text>
</comment>
<accession>A0ABW3UGT1</accession>
<protein>
    <submittedName>
        <fullName evidence="1">YolD-like family protein</fullName>
    </submittedName>
</protein>
<reference evidence="2" key="1">
    <citation type="journal article" date="2019" name="Int. J. Syst. Evol. Microbiol.">
        <title>The Global Catalogue of Microorganisms (GCM) 10K type strain sequencing project: providing services to taxonomists for standard genome sequencing and annotation.</title>
        <authorList>
            <consortium name="The Broad Institute Genomics Platform"/>
            <consortium name="The Broad Institute Genome Sequencing Center for Infectious Disease"/>
            <person name="Wu L."/>
            <person name="Ma J."/>
        </authorList>
    </citation>
    <scope>NUCLEOTIDE SEQUENCE [LARGE SCALE GENOMIC DNA]</scope>
    <source>
        <strain evidence="2">CCUG 53270</strain>
    </source>
</reference>
<organism evidence="1 2">
    <name type="scientific">Paenibacillus vulneris</name>
    <dbReference type="NCBI Taxonomy" id="1133364"/>
    <lineage>
        <taxon>Bacteria</taxon>
        <taxon>Bacillati</taxon>
        <taxon>Bacillota</taxon>
        <taxon>Bacilli</taxon>
        <taxon>Bacillales</taxon>
        <taxon>Paenibacillaceae</taxon>
        <taxon>Paenibacillus</taxon>
    </lineage>
</organism>